<evidence type="ECO:0000256" key="2">
    <source>
        <dbReference type="SAM" id="SignalP"/>
    </source>
</evidence>
<protein>
    <submittedName>
        <fullName evidence="3">Uncharacterized protein</fullName>
    </submittedName>
</protein>
<dbReference type="PANTHER" id="PTHR34618">
    <property type="entry name" value="SURFACE PROTEIN MAS1, PUTATIVE-RELATED"/>
    <property type="match status" value="1"/>
</dbReference>
<dbReference type="AlphaFoldDB" id="A0A5C3MZU6"/>
<keyword evidence="2" id="KW-0732">Signal</keyword>
<name>A0A5C3MZU6_9AGAM</name>
<accession>A0A5C3MZU6</accession>
<feature type="compositionally biased region" description="Acidic residues" evidence="1">
    <location>
        <begin position="194"/>
        <end position="205"/>
    </location>
</feature>
<reference evidence="3 4" key="1">
    <citation type="journal article" date="2019" name="Nat. Ecol. Evol.">
        <title>Megaphylogeny resolves global patterns of mushroom evolution.</title>
        <authorList>
            <person name="Varga T."/>
            <person name="Krizsan K."/>
            <person name="Foldi C."/>
            <person name="Dima B."/>
            <person name="Sanchez-Garcia M."/>
            <person name="Sanchez-Ramirez S."/>
            <person name="Szollosi G.J."/>
            <person name="Szarkandi J.G."/>
            <person name="Papp V."/>
            <person name="Albert L."/>
            <person name="Andreopoulos W."/>
            <person name="Angelini C."/>
            <person name="Antonin V."/>
            <person name="Barry K.W."/>
            <person name="Bougher N.L."/>
            <person name="Buchanan P."/>
            <person name="Buyck B."/>
            <person name="Bense V."/>
            <person name="Catcheside P."/>
            <person name="Chovatia M."/>
            <person name="Cooper J."/>
            <person name="Damon W."/>
            <person name="Desjardin D."/>
            <person name="Finy P."/>
            <person name="Geml J."/>
            <person name="Haridas S."/>
            <person name="Hughes K."/>
            <person name="Justo A."/>
            <person name="Karasinski D."/>
            <person name="Kautmanova I."/>
            <person name="Kiss B."/>
            <person name="Kocsube S."/>
            <person name="Kotiranta H."/>
            <person name="LaButti K.M."/>
            <person name="Lechner B.E."/>
            <person name="Liimatainen K."/>
            <person name="Lipzen A."/>
            <person name="Lukacs Z."/>
            <person name="Mihaltcheva S."/>
            <person name="Morgado L.N."/>
            <person name="Niskanen T."/>
            <person name="Noordeloos M.E."/>
            <person name="Ohm R.A."/>
            <person name="Ortiz-Santana B."/>
            <person name="Ovrebo C."/>
            <person name="Racz N."/>
            <person name="Riley R."/>
            <person name="Savchenko A."/>
            <person name="Shiryaev A."/>
            <person name="Soop K."/>
            <person name="Spirin V."/>
            <person name="Szebenyi C."/>
            <person name="Tomsovsky M."/>
            <person name="Tulloss R.E."/>
            <person name="Uehling J."/>
            <person name="Grigoriev I.V."/>
            <person name="Vagvolgyi C."/>
            <person name="Papp T."/>
            <person name="Martin F.M."/>
            <person name="Miettinen O."/>
            <person name="Hibbett D.S."/>
            <person name="Nagy L.G."/>
        </authorList>
    </citation>
    <scope>NUCLEOTIDE SEQUENCE [LARGE SCALE GENOMIC DNA]</scope>
    <source>
        <strain evidence="3 4">OMC1185</strain>
    </source>
</reference>
<proteinExistence type="predicted"/>
<dbReference type="PANTHER" id="PTHR34618:SF1">
    <property type="entry name" value="SECRETED PROTEIN"/>
    <property type="match status" value="1"/>
</dbReference>
<keyword evidence="4" id="KW-1185">Reference proteome</keyword>
<gene>
    <name evidence="3" type="ORF">OE88DRAFT_410235</name>
</gene>
<dbReference type="OrthoDB" id="3241054at2759"/>
<dbReference type="Pfam" id="PF11327">
    <property type="entry name" value="Egh16-like"/>
    <property type="match status" value="1"/>
</dbReference>
<dbReference type="STRING" id="5364.A0A5C3MZU6"/>
<feature type="signal peptide" evidence="2">
    <location>
        <begin position="1"/>
        <end position="22"/>
    </location>
</feature>
<feature type="region of interest" description="Disordered" evidence="1">
    <location>
        <begin position="169"/>
        <end position="205"/>
    </location>
</feature>
<sequence>MFVSKSILASLIAVSLSAQASAHALIAPALGVKGTGVRANVQRPSTNSPCGNVNVASTINTSTAITMTGNTFTATVTNFNAGQDGSRQVTAKVDATGAGKSFVAATVTKNGDKAPTNVGSQQITVQMPAGTKCTGGTAKDLCVVSLTTAGGFGNCVAVKQGAATNAAAKTNKAKAGKQARAWASRSDKVSRTAEEEEYEGLEELD</sequence>
<evidence type="ECO:0000256" key="1">
    <source>
        <dbReference type="SAM" id="MobiDB-lite"/>
    </source>
</evidence>
<dbReference type="Proteomes" id="UP000305948">
    <property type="component" value="Unassembled WGS sequence"/>
</dbReference>
<evidence type="ECO:0000313" key="4">
    <source>
        <dbReference type="Proteomes" id="UP000305948"/>
    </source>
</evidence>
<dbReference type="InterPro" id="IPR021476">
    <property type="entry name" value="Egh16-like"/>
</dbReference>
<organism evidence="3 4">
    <name type="scientific">Heliocybe sulcata</name>
    <dbReference type="NCBI Taxonomy" id="5364"/>
    <lineage>
        <taxon>Eukaryota</taxon>
        <taxon>Fungi</taxon>
        <taxon>Dikarya</taxon>
        <taxon>Basidiomycota</taxon>
        <taxon>Agaricomycotina</taxon>
        <taxon>Agaricomycetes</taxon>
        <taxon>Gloeophyllales</taxon>
        <taxon>Gloeophyllaceae</taxon>
        <taxon>Heliocybe</taxon>
    </lineage>
</organism>
<feature type="chain" id="PRO_5022721555" evidence="2">
    <location>
        <begin position="23"/>
        <end position="205"/>
    </location>
</feature>
<dbReference type="EMBL" id="ML213516">
    <property type="protein sequence ID" value="TFK49318.1"/>
    <property type="molecule type" value="Genomic_DNA"/>
</dbReference>
<evidence type="ECO:0000313" key="3">
    <source>
        <dbReference type="EMBL" id="TFK49318.1"/>
    </source>
</evidence>